<dbReference type="Proteomes" id="UP000471293">
    <property type="component" value="Unassembled WGS sequence"/>
</dbReference>
<evidence type="ECO:0000313" key="1">
    <source>
        <dbReference type="EMBL" id="NEA17950.1"/>
    </source>
</evidence>
<reference evidence="1 2" key="1">
    <citation type="submission" date="2020-01" db="EMBL/GenBank/DDBJ databases">
        <title>Insect and environment-associated Actinomycetes.</title>
        <authorList>
            <person name="Currrie C."/>
            <person name="Chevrette M."/>
            <person name="Carlson C."/>
            <person name="Stubbendieck R."/>
            <person name="Wendt-Pienkowski E."/>
        </authorList>
    </citation>
    <scope>NUCLEOTIDE SEQUENCE [LARGE SCALE GENOMIC DNA]</scope>
    <source>
        <strain evidence="1 2">SID11342</strain>
    </source>
</reference>
<dbReference type="AlphaFoldDB" id="A0A6N9U2D2"/>
<comment type="caution">
    <text evidence="1">The sequence shown here is derived from an EMBL/GenBank/DDBJ whole genome shotgun (WGS) entry which is preliminary data.</text>
</comment>
<gene>
    <name evidence="1" type="ORF">G3I29_21040</name>
</gene>
<dbReference type="RefSeq" id="WP_164346750.1">
    <property type="nucleotide sequence ID" value="NZ_JAAGLQ010000455.1"/>
</dbReference>
<accession>A0A6N9U2D2</accession>
<proteinExistence type="predicted"/>
<organism evidence="1 2">
    <name type="scientific">Streptomyces halstedii</name>
    <dbReference type="NCBI Taxonomy" id="1944"/>
    <lineage>
        <taxon>Bacteria</taxon>
        <taxon>Bacillati</taxon>
        <taxon>Actinomycetota</taxon>
        <taxon>Actinomycetes</taxon>
        <taxon>Kitasatosporales</taxon>
        <taxon>Streptomycetaceae</taxon>
        <taxon>Streptomyces</taxon>
    </lineage>
</organism>
<evidence type="ECO:0000313" key="2">
    <source>
        <dbReference type="Proteomes" id="UP000471293"/>
    </source>
</evidence>
<dbReference type="EMBL" id="JAAGLQ010000455">
    <property type="protein sequence ID" value="NEA17950.1"/>
    <property type="molecule type" value="Genomic_DNA"/>
</dbReference>
<protein>
    <submittedName>
        <fullName evidence="1">Uncharacterized protein</fullName>
    </submittedName>
</protein>
<sequence>MTAPNQPHTTLRHGALPYPAGTLVIDVLSERTGLLVGVLEECAKEGGAPVRRQAFMRPQGGGLEWDVPLERIRPAAGHRSSPPPPT</sequence>
<name>A0A6N9U2D2_STRHA</name>